<dbReference type="Pfam" id="PF13545">
    <property type="entry name" value="HTH_Crp_2"/>
    <property type="match status" value="1"/>
</dbReference>
<gene>
    <name evidence="5" type="ORF">SAMN05421659_101254</name>
</gene>
<dbReference type="AlphaFoldDB" id="A0A1I0M7P4"/>
<dbReference type="SUPFAM" id="SSF46785">
    <property type="entry name" value="Winged helix' DNA-binding domain"/>
    <property type="match status" value="1"/>
</dbReference>
<dbReference type="Gene3D" id="2.60.120.10">
    <property type="entry name" value="Jelly Rolls"/>
    <property type="match status" value="1"/>
</dbReference>
<sequence>MTSKLEQELEEMLPFWNKLQNEQKAMLSQRAIDKNYLTGTILHAGSEDCVGLFLIRSGRIRAYIVTEEGKEITLFRLVEKELCIFSASCMMRNISFDIWISAETDVETILIPSSLYSQISEKNIAVANFTNEVVSSRMSDVMWVLEEMLVKSFDKRLAHFLIIQSDLEKTDTLKITHEQIANHLGSAREVVTRMMKYFSEEGFIVLKRGSVKIIDKQGLKKLI</sequence>
<keyword evidence="6" id="KW-1185">Reference proteome</keyword>
<protein>
    <submittedName>
        <fullName evidence="5">CRP/FNR family transcriptional regulator, anaerobic regulatory protein</fullName>
    </submittedName>
</protein>
<dbReference type="InterPro" id="IPR000595">
    <property type="entry name" value="cNMP-bd_dom"/>
</dbReference>
<dbReference type="InterPro" id="IPR036390">
    <property type="entry name" value="WH_DNA-bd_sf"/>
</dbReference>
<dbReference type="CDD" id="cd00092">
    <property type="entry name" value="HTH_CRP"/>
    <property type="match status" value="1"/>
</dbReference>
<proteinExistence type="predicted"/>
<name>A0A1I0M7P4_9FIRM</name>
<evidence type="ECO:0000256" key="3">
    <source>
        <dbReference type="ARBA" id="ARBA00023163"/>
    </source>
</evidence>
<dbReference type="CDD" id="cd00038">
    <property type="entry name" value="CAP_ED"/>
    <property type="match status" value="1"/>
</dbReference>
<evidence type="ECO:0000313" key="6">
    <source>
        <dbReference type="Proteomes" id="UP000199701"/>
    </source>
</evidence>
<dbReference type="EMBL" id="FOJI01000001">
    <property type="protein sequence ID" value="SEV84128.1"/>
    <property type="molecule type" value="Genomic_DNA"/>
</dbReference>
<dbReference type="InterPro" id="IPR018490">
    <property type="entry name" value="cNMP-bd_dom_sf"/>
</dbReference>
<keyword evidence="3" id="KW-0804">Transcription</keyword>
<dbReference type="PROSITE" id="PS51063">
    <property type="entry name" value="HTH_CRP_2"/>
    <property type="match status" value="1"/>
</dbReference>
<dbReference type="InterPro" id="IPR036388">
    <property type="entry name" value="WH-like_DNA-bd_sf"/>
</dbReference>
<dbReference type="GO" id="GO:0003677">
    <property type="term" value="F:DNA binding"/>
    <property type="evidence" value="ECO:0007669"/>
    <property type="project" value="UniProtKB-KW"/>
</dbReference>
<dbReference type="PRINTS" id="PR00034">
    <property type="entry name" value="HTHCRP"/>
</dbReference>
<dbReference type="Proteomes" id="UP000199701">
    <property type="component" value="Unassembled WGS sequence"/>
</dbReference>
<evidence type="ECO:0000259" key="4">
    <source>
        <dbReference type="PROSITE" id="PS51063"/>
    </source>
</evidence>
<keyword evidence="1" id="KW-0805">Transcription regulation</keyword>
<dbReference type="OrthoDB" id="9776746at2"/>
<dbReference type="InterPro" id="IPR014710">
    <property type="entry name" value="RmlC-like_jellyroll"/>
</dbReference>
<keyword evidence="2" id="KW-0238">DNA-binding</keyword>
<evidence type="ECO:0000256" key="2">
    <source>
        <dbReference type="ARBA" id="ARBA00023125"/>
    </source>
</evidence>
<dbReference type="RefSeq" id="WP_092449776.1">
    <property type="nucleotide sequence ID" value="NZ_FOJI01000001.1"/>
</dbReference>
<dbReference type="SMART" id="SM00419">
    <property type="entry name" value="HTH_CRP"/>
    <property type="match status" value="1"/>
</dbReference>
<dbReference type="Gene3D" id="1.10.10.10">
    <property type="entry name" value="Winged helix-like DNA-binding domain superfamily/Winged helix DNA-binding domain"/>
    <property type="match status" value="1"/>
</dbReference>
<dbReference type="SUPFAM" id="SSF51206">
    <property type="entry name" value="cAMP-binding domain-like"/>
    <property type="match status" value="1"/>
</dbReference>
<evidence type="ECO:0000313" key="5">
    <source>
        <dbReference type="EMBL" id="SEV84128.1"/>
    </source>
</evidence>
<reference evidence="5 6" key="1">
    <citation type="submission" date="2016-10" db="EMBL/GenBank/DDBJ databases">
        <authorList>
            <person name="de Groot N.N."/>
        </authorList>
    </citation>
    <scope>NUCLEOTIDE SEQUENCE [LARGE SCALE GENOMIC DNA]</scope>
    <source>
        <strain evidence="5 6">DSM 9179</strain>
    </source>
</reference>
<dbReference type="STRING" id="99656.SAMN05421659_101254"/>
<dbReference type="GO" id="GO:0006355">
    <property type="term" value="P:regulation of DNA-templated transcription"/>
    <property type="evidence" value="ECO:0007669"/>
    <property type="project" value="InterPro"/>
</dbReference>
<evidence type="ECO:0000256" key="1">
    <source>
        <dbReference type="ARBA" id="ARBA00023015"/>
    </source>
</evidence>
<feature type="domain" description="HTH crp-type" evidence="4">
    <location>
        <begin position="151"/>
        <end position="217"/>
    </location>
</feature>
<dbReference type="InterPro" id="IPR012318">
    <property type="entry name" value="HTH_CRP"/>
</dbReference>
<organism evidence="5 6">
    <name type="scientific">[Clostridium] fimetarium</name>
    <dbReference type="NCBI Taxonomy" id="99656"/>
    <lineage>
        <taxon>Bacteria</taxon>
        <taxon>Bacillati</taxon>
        <taxon>Bacillota</taxon>
        <taxon>Clostridia</taxon>
        <taxon>Lachnospirales</taxon>
        <taxon>Lachnospiraceae</taxon>
    </lineage>
</organism>
<accession>A0A1I0M7P4</accession>